<reference evidence="3 4" key="2">
    <citation type="journal article" date="2007" name="Virus Res.">
        <title>P13 of Leucania separata multiple nuclear polyhedrosis virus affected the polyhedra and budded virions yields of AcMNPV.</title>
        <authorList>
            <person name="Du E.Q."/>
            <person name="Yan F."/>
            <person name="Jin W.X."/>
            <person name="Lu N."/>
            <person name="Xiao H.Z."/>
            <person name="Lu S.Y."/>
            <person name="Qi Y.P."/>
        </authorList>
    </citation>
    <scope>NUCLEOTIDE SEQUENCE [LARGE SCALE GENOMIC DNA]</scope>
    <source>
        <strain evidence="3 4">AH1</strain>
    </source>
</reference>
<feature type="region of interest" description="Disordered" evidence="1">
    <location>
        <begin position="879"/>
        <end position="900"/>
    </location>
</feature>
<dbReference type="Proteomes" id="UP000201737">
    <property type="component" value="Segment"/>
</dbReference>
<proteinExistence type="predicted"/>
<protein>
    <submittedName>
        <fullName evidence="3">ORF141</fullName>
    </submittedName>
</protein>
<dbReference type="GeneID" id="5176341"/>
<reference evidence="3 4" key="1">
    <citation type="journal article" date="2007" name="Virus Genes">
        <title>Genome sequence of Leucania seperata nucleopolyhedrovirus.</title>
        <authorList>
            <person name="Xiao H."/>
            <person name="Qi Y."/>
        </authorList>
    </citation>
    <scope>NUCLEOTIDE SEQUENCE [LARGE SCALE GENOMIC DNA]</scope>
    <source>
        <strain evidence="3 4">AH1</strain>
    </source>
</reference>
<dbReference type="OrthoDB" id="6830at10239"/>
<keyword evidence="2" id="KW-0812">Transmembrane</keyword>
<dbReference type="KEGG" id="vg:5176341"/>
<keyword evidence="4" id="KW-1185">Reference proteome</keyword>
<accession>Q0IKX8</accession>
<evidence type="ECO:0000313" key="3">
    <source>
        <dbReference type="EMBL" id="AAR28905.1"/>
    </source>
</evidence>
<sequence length="973" mass="111830">MGAINFVVIKLLLLLTSSMLLITAAARTVEDGTSLETLKDYCIKNQFRNVSSCDASIVFDRSMATMRNVSDFRQAAQIRMYVTSLVMLNNLNFYKLHRSDEFVAAMMDKCDGLALIDANVTDAMQREGSELFRWTADSFYRYHSPDPTIFLRQFARFVDFYNTFVLWDSTGTYIFSTILLQYQLLRKKFERLTNDRVTNRIDEAALQLVRLALDYPLYLVSRATIMENVFIAYVSKLPRNATEPFADFYTILSRDRLMVSVSNHTSGNMTFNIRQSWDMADNYTSNYIEAIDNVLATFRTFYNRLGLVAYAPVPSRVDVFVYRDKKFYARYAPLWSVPTDNGGYTHIDYDTKHIHVHVFFDERDRRLPRNFGHEIHHSIMYATDNVASMPNWFVEGSANAFGNDDCFDEDHLHFIEHANCTIGAIVESDYSSDLLYPMGHALVRFLGDQYANVLREMVISRNYTFSVTEDMQNKFTQYVDDRIAYCNFKKRNILNNSTTAEATTNFAEIRSNVIVFDPPCSNYIDVQFTDCHYILTGTRLVKSLRDPNLAALDVNREIATNRNAISQFDYDWFVTGAMYNVLVDAIVRRAAGAFNEPAAIVVKKYLMPDLNYDYEANVTCDDERFDAVSNLEKFVLSLGVLKKLPLYNQYDQHNQQQQQKHRNENDSSTLSTMISKLSARATSCEHLMKPIVPIDSLPDDNFRGIVANISKRMPIERWVSDANQWGVPIDRASNTLLHWAAVHADNLYEHSLSIFNDDIARFEKKRNYYGLSPSELRAYGVEYRKRFGSQSNYCFSYRPHQTDPTTTTIISIGNDIIVPRTTTTSIPIETDVVRSIEQNDYVDKNFEDIASIGSVNHHDHATTSCSMCATRLSDNDSTVVDNELTTEKGDKDEEYEDEDDETTKSLVIDVNIIVYLCIVITLFFFITCILIIAISIVLVKINNSNSLNNSNSNKLKNSRRKNNNSYYNRVNYE</sequence>
<organismHost>
    <name type="scientific">Lepidoptera</name>
    <name type="common">moths &amp; butterflies</name>
    <dbReference type="NCBI Taxonomy" id="7088"/>
</organismHost>
<dbReference type="EMBL" id="AY394490">
    <property type="protein sequence ID" value="AAR28905.1"/>
    <property type="molecule type" value="Genomic_DNA"/>
</dbReference>
<evidence type="ECO:0000313" key="4">
    <source>
        <dbReference type="Proteomes" id="UP000201737"/>
    </source>
</evidence>
<feature type="transmembrane region" description="Helical" evidence="2">
    <location>
        <begin position="912"/>
        <end position="939"/>
    </location>
</feature>
<organism evidence="3 4">
    <name type="scientific">Leucania separata nucleopolyhedrovirus</name>
    <name type="common">LsNPV</name>
    <dbReference type="NCBI Taxonomy" id="1307956"/>
    <lineage>
        <taxon>Viruses</taxon>
        <taxon>Viruses incertae sedis</taxon>
        <taxon>Naldaviricetes</taxon>
        <taxon>Lefavirales</taxon>
        <taxon>Baculoviridae</taxon>
        <taxon>Alphabaculovirus</taxon>
        <taxon>Alphabaculovirus leseparatae</taxon>
    </lineage>
</organism>
<name>Q0IKX8_NPVLS</name>
<keyword evidence="2" id="KW-1133">Transmembrane helix</keyword>
<keyword evidence="2" id="KW-0472">Membrane</keyword>
<evidence type="ECO:0000256" key="2">
    <source>
        <dbReference type="SAM" id="Phobius"/>
    </source>
</evidence>
<evidence type="ECO:0000256" key="1">
    <source>
        <dbReference type="SAM" id="MobiDB-lite"/>
    </source>
</evidence>
<dbReference type="RefSeq" id="YP_758438.1">
    <property type="nucleotide sequence ID" value="NC_008348.1"/>
</dbReference>